<dbReference type="Proteomes" id="UP000235371">
    <property type="component" value="Unassembled WGS sequence"/>
</dbReference>
<gene>
    <name evidence="1" type="ORF">K444DRAFT_631842</name>
</gene>
<proteinExistence type="predicted"/>
<accession>A0A2J6T3S8</accession>
<keyword evidence="2" id="KW-1185">Reference proteome</keyword>
<dbReference type="EMBL" id="KZ613846">
    <property type="protein sequence ID" value="PMD57672.1"/>
    <property type="molecule type" value="Genomic_DNA"/>
</dbReference>
<protein>
    <recommendedName>
        <fullName evidence="3">Heterokaryon incompatibility domain-containing protein</fullName>
    </recommendedName>
</protein>
<dbReference type="GeneID" id="36591496"/>
<reference evidence="1 2" key="1">
    <citation type="submission" date="2016-04" db="EMBL/GenBank/DDBJ databases">
        <title>A degradative enzymes factory behind the ericoid mycorrhizal symbiosis.</title>
        <authorList>
            <consortium name="DOE Joint Genome Institute"/>
            <person name="Martino E."/>
            <person name="Morin E."/>
            <person name="Grelet G."/>
            <person name="Kuo A."/>
            <person name="Kohler A."/>
            <person name="Daghino S."/>
            <person name="Barry K."/>
            <person name="Choi C."/>
            <person name="Cichocki N."/>
            <person name="Clum A."/>
            <person name="Copeland A."/>
            <person name="Hainaut M."/>
            <person name="Haridas S."/>
            <person name="Labutti K."/>
            <person name="Lindquist E."/>
            <person name="Lipzen A."/>
            <person name="Khouja H.-R."/>
            <person name="Murat C."/>
            <person name="Ohm R."/>
            <person name="Olson A."/>
            <person name="Spatafora J."/>
            <person name="Veneault-Fourrey C."/>
            <person name="Henrissat B."/>
            <person name="Grigoriev I."/>
            <person name="Martin F."/>
            <person name="Perotto S."/>
        </authorList>
    </citation>
    <scope>NUCLEOTIDE SEQUENCE [LARGE SCALE GENOMIC DNA]</scope>
    <source>
        <strain evidence="1 2">E</strain>
    </source>
</reference>
<organism evidence="1 2">
    <name type="scientific">Hyaloscypha bicolor E</name>
    <dbReference type="NCBI Taxonomy" id="1095630"/>
    <lineage>
        <taxon>Eukaryota</taxon>
        <taxon>Fungi</taxon>
        <taxon>Dikarya</taxon>
        <taxon>Ascomycota</taxon>
        <taxon>Pezizomycotina</taxon>
        <taxon>Leotiomycetes</taxon>
        <taxon>Helotiales</taxon>
        <taxon>Hyaloscyphaceae</taxon>
        <taxon>Hyaloscypha</taxon>
        <taxon>Hyaloscypha bicolor</taxon>
    </lineage>
</organism>
<dbReference type="AlphaFoldDB" id="A0A2J6T3S8"/>
<evidence type="ECO:0000313" key="2">
    <source>
        <dbReference type="Proteomes" id="UP000235371"/>
    </source>
</evidence>
<name>A0A2J6T3S8_9HELO</name>
<dbReference type="InParanoid" id="A0A2J6T3S8"/>
<evidence type="ECO:0000313" key="1">
    <source>
        <dbReference type="EMBL" id="PMD57672.1"/>
    </source>
</evidence>
<dbReference type="RefSeq" id="XP_024734576.1">
    <property type="nucleotide sequence ID" value="XM_024883419.1"/>
</dbReference>
<sequence length="175" mass="19740">MSRYGSYTVETELQVAPEHWYREALSSRGTAGNNQLSVGPVWTLEPPRFNNEAQRILRVRISPDHALTNSSVSLLTVHRPSIYTPLDKLRGQFRVLVLKEGSWDDPIVCKLAIQSLGDNLQNYAALSYTWNDSVDATQDEPEGHHYIKVNHERISKLAPTSYMLCTTSGTQQRLG</sequence>
<evidence type="ECO:0008006" key="3">
    <source>
        <dbReference type="Google" id="ProtNLM"/>
    </source>
</evidence>